<dbReference type="Proteomes" id="UP000520198">
    <property type="component" value="Unassembled WGS sequence"/>
</dbReference>
<sequence length="63" mass="6834">MKFKTWGAAILIALSVSGCVTAGSYCDIARAVRPSVEDKMTEGTKRQILAENFKLEKLCGVRA</sequence>
<feature type="chain" id="PRO_5031039322" description="Lipoprotein" evidence="1">
    <location>
        <begin position="23"/>
        <end position="63"/>
    </location>
</feature>
<organism evidence="2 3">
    <name type="scientific">Ensifer oleiphilus</name>
    <dbReference type="NCBI Taxonomy" id="2742698"/>
    <lineage>
        <taxon>Bacteria</taxon>
        <taxon>Pseudomonadati</taxon>
        <taxon>Pseudomonadota</taxon>
        <taxon>Alphaproteobacteria</taxon>
        <taxon>Hyphomicrobiales</taxon>
        <taxon>Rhizobiaceae</taxon>
        <taxon>Sinorhizobium/Ensifer group</taxon>
        <taxon>Ensifer</taxon>
    </lineage>
</organism>
<gene>
    <name evidence="2" type="ORF">HT585_20735</name>
</gene>
<evidence type="ECO:0008006" key="4">
    <source>
        <dbReference type="Google" id="ProtNLM"/>
    </source>
</evidence>
<proteinExistence type="predicted"/>
<reference evidence="2 3" key="1">
    <citation type="submission" date="2020-06" db="EMBL/GenBank/DDBJ databases">
        <authorList>
            <person name="Grouzdev D.S."/>
        </authorList>
    </citation>
    <scope>NUCLEOTIDE SEQUENCE [LARGE SCALE GENOMIC DNA]</scope>
    <source>
        <strain evidence="2 3">HO-A22</strain>
    </source>
</reference>
<dbReference type="PROSITE" id="PS51257">
    <property type="entry name" value="PROKAR_LIPOPROTEIN"/>
    <property type="match status" value="1"/>
</dbReference>
<evidence type="ECO:0000256" key="1">
    <source>
        <dbReference type="SAM" id="SignalP"/>
    </source>
</evidence>
<name>A0A7Y6Q976_9HYPH</name>
<keyword evidence="1" id="KW-0732">Signal</keyword>
<comment type="caution">
    <text evidence="2">The sequence shown here is derived from an EMBL/GenBank/DDBJ whole genome shotgun (WGS) entry which is preliminary data.</text>
</comment>
<protein>
    <recommendedName>
        <fullName evidence="4">Lipoprotein</fullName>
    </recommendedName>
</protein>
<accession>A0A7Y6Q976</accession>
<dbReference type="AlphaFoldDB" id="A0A7Y6Q976"/>
<evidence type="ECO:0000313" key="2">
    <source>
        <dbReference type="EMBL" id="NVD41306.1"/>
    </source>
</evidence>
<dbReference type="RefSeq" id="WP_176354539.1">
    <property type="nucleotide sequence ID" value="NZ_JABWDU010000005.1"/>
</dbReference>
<feature type="signal peptide" evidence="1">
    <location>
        <begin position="1"/>
        <end position="22"/>
    </location>
</feature>
<evidence type="ECO:0000313" key="3">
    <source>
        <dbReference type="Proteomes" id="UP000520198"/>
    </source>
</evidence>
<dbReference type="EMBL" id="JABWDU010000005">
    <property type="protein sequence ID" value="NVD41306.1"/>
    <property type="molecule type" value="Genomic_DNA"/>
</dbReference>
<keyword evidence="3" id="KW-1185">Reference proteome</keyword>